<dbReference type="InterPro" id="IPR001529">
    <property type="entry name" value="Zn_ribbon_RPB9"/>
</dbReference>
<dbReference type="GO" id="GO:0006351">
    <property type="term" value="P:DNA-templated transcription"/>
    <property type="evidence" value="ECO:0007669"/>
    <property type="project" value="InterPro"/>
</dbReference>
<evidence type="ECO:0000259" key="1">
    <source>
        <dbReference type="SMART" id="SM00661"/>
    </source>
</evidence>
<protein>
    <recommendedName>
        <fullName evidence="1">DNA-directed RNA polymerase II subunit RPB9-like zinc ribbon domain-containing protein</fullName>
    </recommendedName>
</protein>
<dbReference type="SMART" id="SM00661">
    <property type="entry name" value="RPOL9"/>
    <property type="match status" value="1"/>
</dbReference>
<evidence type="ECO:0000313" key="2">
    <source>
        <dbReference type="EMBL" id="QHS96897.1"/>
    </source>
</evidence>
<accession>A0A6C0BX52</accession>
<dbReference type="AlphaFoldDB" id="A0A6C0BX52"/>
<proteinExistence type="predicted"/>
<reference evidence="2" key="1">
    <citation type="journal article" date="2020" name="Nature">
        <title>Giant virus diversity and host interactions through global metagenomics.</title>
        <authorList>
            <person name="Schulz F."/>
            <person name="Roux S."/>
            <person name="Paez-Espino D."/>
            <person name="Jungbluth S."/>
            <person name="Walsh D.A."/>
            <person name="Denef V.J."/>
            <person name="McMahon K.D."/>
            <person name="Konstantinidis K.T."/>
            <person name="Eloe-Fadrosh E.A."/>
            <person name="Kyrpides N.C."/>
            <person name="Woyke T."/>
        </authorList>
    </citation>
    <scope>NUCLEOTIDE SEQUENCE</scope>
    <source>
        <strain evidence="2">GVMAG-M-3300020166-5</strain>
    </source>
</reference>
<dbReference type="EMBL" id="MN739281">
    <property type="protein sequence ID" value="QHS96897.1"/>
    <property type="molecule type" value="Genomic_DNA"/>
</dbReference>
<sequence>MHFCEKCNNMYYLKVADDDGDKLIYYCRNCGFEDSILTKDNICVLDTVIHQKTQRYKQVINEYTKHDPTLPRLNNIRCPNESCVSNTGAESMESGDATPPPSDKSREVIYIRYDDINMKYIYMCVKCDTIWKTDENH</sequence>
<feature type="domain" description="DNA-directed RNA polymerase II subunit RPB9-like zinc ribbon" evidence="1">
    <location>
        <begin position="2"/>
        <end position="59"/>
    </location>
</feature>
<organism evidence="2">
    <name type="scientific">viral metagenome</name>
    <dbReference type="NCBI Taxonomy" id="1070528"/>
    <lineage>
        <taxon>unclassified sequences</taxon>
        <taxon>metagenomes</taxon>
        <taxon>organismal metagenomes</taxon>
    </lineage>
</organism>
<dbReference type="SUPFAM" id="SSF57783">
    <property type="entry name" value="Zinc beta-ribbon"/>
    <property type="match status" value="1"/>
</dbReference>
<name>A0A6C0BX52_9ZZZZ</name>
<dbReference type="Gene3D" id="2.20.25.10">
    <property type="match status" value="2"/>
</dbReference>